<reference evidence="3 4" key="1">
    <citation type="submission" date="2020-08" db="EMBL/GenBank/DDBJ databases">
        <title>Genomic Encyclopedia of Type Strains, Phase IV (KMG-IV): sequencing the most valuable type-strain genomes for metagenomic binning, comparative biology and taxonomic classification.</title>
        <authorList>
            <person name="Goeker M."/>
        </authorList>
    </citation>
    <scope>NUCLEOTIDE SEQUENCE [LARGE SCALE GENOMIC DNA]</scope>
    <source>
        <strain evidence="3 4">DSM 27203</strain>
    </source>
</reference>
<dbReference type="AlphaFoldDB" id="A0A840YUX0"/>
<dbReference type="RefSeq" id="WP_184001111.1">
    <property type="nucleotide sequence ID" value="NZ_BAABIF010000004.1"/>
</dbReference>
<sequence length="70" mass="7368">MAKAKETVEETAEATVEETKKRPFKSAAIVTGALAAIGGSIFGLKKLRKRKKSAANEDTPVPPKVTPSAD</sequence>
<evidence type="ECO:0000256" key="1">
    <source>
        <dbReference type="SAM" id="MobiDB-lite"/>
    </source>
</evidence>
<keyword evidence="2" id="KW-1133">Transmembrane helix</keyword>
<dbReference type="EMBL" id="JACIJI010000001">
    <property type="protein sequence ID" value="MBB5717325.1"/>
    <property type="molecule type" value="Genomic_DNA"/>
</dbReference>
<organism evidence="3 4">
    <name type="scientific">Stakelama sediminis</name>
    <dbReference type="NCBI Taxonomy" id="463200"/>
    <lineage>
        <taxon>Bacteria</taxon>
        <taxon>Pseudomonadati</taxon>
        <taxon>Pseudomonadota</taxon>
        <taxon>Alphaproteobacteria</taxon>
        <taxon>Sphingomonadales</taxon>
        <taxon>Sphingomonadaceae</taxon>
        <taxon>Stakelama</taxon>
    </lineage>
</organism>
<protein>
    <submittedName>
        <fullName evidence="3">Uncharacterized protein</fullName>
    </submittedName>
</protein>
<evidence type="ECO:0000313" key="4">
    <source>
        <dbReference type="Proteomes" id="UP000554342"/>
    </source>
</evidence>
<feature type="region of interest" description="Disordered" evidence="1">
    <location>
        <begin position="51"/>
        <end position="70"/>
    </location>
</feature>
<dbReference type="Proteomes" id="UP000554342">
    <property type="component" value="Unassembled WGS sequence"/>
</dbReference>
<keyword evidence="2" id="KW-0812">Transmembrane</keyword>
<evidence type="ECO:0000313" key="3">
    <source>
        <dbReference type="EMBL" id="MBB5717325.1"/>
    </source>
</evidence>
<feature type="compositionally biased region" description="Pro residues" evidence="1">
    <location>
        <begin position="60"/>
        <end position="70"/>
    </location>
</feature>
<accession>A0A840YUX0</accession>
<comment type="caution">
    <text evidence="3">The sequence shown here is derived from an EMBL/GenBank/DDBJ whole genome shotgun (WGS) entry which is preliminary data.</text>
</comment>
<proteinExistence type="predicted"/>
<keyword evidence="2" id="KW-0472">Membrane</keyword>
<name>A0A840YUX0_9SPHN</name>
<gene>
    <name evidence="3" type="ORF">FHR23_000232</name>
</gene>
<evidence type="ECO:0000256" key="2">
    <source>
        <dbReference type="SAM" id="Phobius"/>
    </source>
</evidence>
<keyword evidence="4" id="KW-1185">Reference proteome</keyword>
<feature type="transmembrane region" description="Helical" evidence="2">
    <location>
        <begin position="26"/>
        <end position="44"/>
    </location>
</feature>